<evidence type="ECO:0000256" key="3">
    <source>
        <dbReference type="ARBA" id="ARBA00022840"/>
    </source>
</evidence>
<feature type="domain" description="SF3 helicase" evidence="4">
    <location>
        <begin position="237"/>
        <end position="392"/>
    </location>
</feature>
<keyword evidence="6" id="KW-1185">Reference proteome</keyword>
<dbReference type="InterPro" id="IPR045455">
    <property type="entry name" value="NrS-1_pol-like_helicase"/>
</dbReference>
<comment type="caution">
    <text evidence="5">The sequence shown here is derived from an EMBL/GenBank/DDBJ whole genome shotgun (WGS) entry which is preliminary data.</text>
</comment>
<dbReference type="Gene3D" id="3.40.50.300">
    <property type="entry name" value="P-loop containing nucleotide triphosphate hydrolases"/>
    <property type="match status" value="1"/>
</dbReference>
<dbReference type="PANTHER" id="PTHR35372">
    <property type="entry name" value="ATP BINDING PROTEIN-RELATED"/>
    <property type="match status" value="1"/>
</dbReference>
<dbReference type="NCBIfam" id="TIGR01613">
    <property type="entry name" value="primase_Cterm"/>
    <property type="match status" value="1"/>
</dbReference>
<dbReference type="InterPro" id="IPR006500">
    <property type="entry name" value="Helicase_put_C_phage/plasmid"/>
</dbReference>
<dbReference type="SMART" id="SM00885">
    <property type="entry name" value="D5_N"/>
    <property type="match status" value="1"/>
</dbReference>
<keyword evidence="1" id="KW-0547">Nucleotide-binding</keyword>
<dbReference type="SUPFAM" id="SSF52540">
    <property type="entry name" value="P-loop containing nucleoside triphosphate hydrolases"/>
    <property type="match status" value="1"/>
</dbReference>
<accession>A0A3A1NDY1</accession>
<dbReference type="PANTHER" id="PTHR35372:SF2">
    <property type="entry name" value="SF3 HELICASE DOMAIN-CONTAINING PROTEIN"/>
    <property type="match status" value="1"/>
</dbReference>
<evidence type="ECO:0000313" key="6">
    <source>
        <dbReference type="Proteomes" id="UP000266067"/>
    </source>
</evidence>
<dbReference type="InterPro" id="IPR014015">
    <property type="entry name" value="Helicase_SF3_DNA-vir"/>
</dbReference>
<dbReference type="InterPro" id="IPR027417">
    <property type="entry name" value="P-loop_NTPase"/>
</dbReference>
<dbReference type="GO" id="GO:0016787">
    <property type="term" value="F:hydrolase activity"/>
    <property type="evidence" value="ECO:0007669"/>
    <property type="project" value="UniProtKB-KW"/>
</dbReference>
<dbReference type="AlphaFoldDB" id="A0A3A1NDY1"/>
<dbReference type="OrthoDB" id="9763644at2"/>
<gene>
    <name evidence="5" type="ORF">D2V08_00100</name>
</gene>
<dbReference type="Proteomes" id="UP000266067">
    <property type="component" value="Unassembled WGS sequence"/>
</dbReference>
<evidence type="ECO:0000313" key="5">
    <source>
        <dbReference type="EMBL" id="RIV38152.1"/>
    </source>
</evidence>
<dbReference type="GO" id="GO:0005524">
    <property type="term" value="F:ATP binding"/>
    <property type="evidence" value="ECO:0007669"/>
    <property type="project" value="UniProtKB-KW"/>
</dbReference>
<dbReference type="InterPro" id="IPR014818">
    <property type="entry name" value="Phage/plasmid_primase_P4_C"/>
</dbReference>
<evidence type="ECO:0000259" key="4">
    <source>
        <dbReference type="PROSITE" id="PS51206"/>
    </source>
</evidence>
<proteinExistence type="predicted"/>
<name>A0A3A1NDY1_9FLAO</name>
<dbReference type="PROSITE" id="PS51206">
    <property type="entry name" value="SF3_HELICASE_1"/>
    <property type="match status" value="1"/>
</dbReference>
<reference evidence="5 6" key="1">
    <citation type="submission" date="2018-08" db="EMBL/GenBank/DDBJ databases">
        <title>Proposal of Muricauda 72 sp.nov. and Muricauda NH166 sp.nov., isolated from seawater.</title>
        <authorList>
            <person name="Cheng H."/>
            <person name="Wu Y.-H."/>
            <person name="Guo L.-L."/>
            <person name="Xu X.-W."/>
        </authorList>
    </citation>
    <scope>NUCLEOTIDE SEQUENCE [LARGE SCALE GENOMIC DNA]</scope>
    <source>
        <strain evidence="5 6">KCTC 22173</strain>
    </source>
</reference>
<dbReference type="RefSeq" id="WP_119606126.1">
    <property type="nucleotide sequence ID" value="NZ_QXFH01000004.1"/>
</dbReference>
<evidence type="ECO:0000256" key="1">
    <source>
        <dbReference type="ARBA" id="ARBA00022741"/>
    </source>
</evidence>
<organism evidence="5 6">
    <name type="scientific">Flagellimonas lutimaris</name>
    <dbReference type="NCBI Taxonomy" id="475082"/>
    <lineage>
        <taxon>Bacteria</taxon>
        <taxon>Pseudomonadati</taxon>
        <taxon>Bacteroidota</taxon>
        <taxon>Flavobacteriia</taxon>
        <taxon>Flavobacteriales</taxon>
        <taxon>Flavobacteriaceae</taxon>
        <taxon>Flagellimonas</taxon>
    </lineage>
</organism>
<keyword evidence="2" id="KW-0378">Hydrolase</keyword>
<dbReference type="Pfam" id="PF08706">
    <property type="entry name" value="D5_N"/>
    <property type="match status" value="1"/>
</dbReference>
<protein>
    <submittedName>
        <fullName evidence="5">DNA primase</fullName>
    </submittedName>
</protein>
<dbReference type="Pfam" id="PF19263">
    <property type="entry name" value="DUF5906"/>
    <property type="match status" value="1"/>
</dbReference>
<dbReference type="EMBL" id="QXFH01000004">
    <property type="protein sequence ID" value="RIV38152.1"/>
    <property type="molecule type" value="Genomic_DNA"/>
</dbReference>
<sequence length="518" mass="60274">MNHHKSTKNIDDLESEIEALTEDKPNQPTAREILKTITNEAKPVDFQLLAYPKLTEWREEMTQLDQNRKEDQARLIELGKKIKDCKVNQKHYLIYSIVELQRIAERKGWVFSKRVGDPYIYNGRFWEKLDGEKYKYFLGEFSVKIGVPTTMSKHYTFRDELFKEFMSLNYLDIADSLDDQVLINLQNGCYEIGDQGGKLREFRQDDFLTYQLSFDYDPKAKAPLFEKYLERVLPSPDLRKIFFETVAYTLTKNKRCKFEKMVIFKGEGANGKSVALELIQELLGRNNVSNYSLASLTDQKGYQRANIGNKLVNIASELSGSLESDFFKQLASGEPVEARKPYMEAFILHDYARFIFACNVLPQVEHTEGFFRRFLIIPFDVTIPREERDVDLVNKIIKAGELSGIFKLVLEGLERILRQRGFSQCAEVDNIGERYKRESNSALMFLDDEGYSTSDKFYTRITELYPKYMSYCRDAGTKPFSKLNFAKQLDKNAILVKRMNVGNVAYVELKKDKEAEKF</sequence>
<keyword evidence="3" id="KW-0067">ATP-binding</keyword>
<dbReference type="InterPro" id="IPR051620">
    <property type="entry name" value="ORF904-like_C"/>
</dbReference>
<evidence type="ECO:0000256" key="2">
    <source>
        <dbReference type="ARBA" id="ARBA00022801"/>
    </source>
</evidence>